<feature type="compositionally biased region" description="Low complexity" evidence="1">
    <location>
        <begin position="1112"/>
        <end position="1122"/>
    </location>
</feature>
<name>Q16GT5_AEDAE</name>
<reference evidence="4" key="1">
    <citation type="submission" date="2005-10" db="EMBL/GenBank/DDBJ databases">
        <authorList>
            <person name="Loftus B.J."/>
            <person name="Nene V.M."/>
            <person name="Hannick L.I."/>
            <person name="Bidwell S."/>
            <person name="Haas B."/>
            <person name="Amedeo P."/>
            <person name="Orvis J."/>
            <person name="Wortman J.R."/>
            <person name="White O.R."/>
            <person name="Salzberg S."/>
            <person name="Shumway M."/>
            <person name="Koo H."/>
            <person name="Zhao Y."/>
            <person name="Holmes M."/>
            <person name="Miller J."/>
            <person name="Schatz M."/>
            <person name="Pop M."/>
            <person name="Pai G."/>
            <person name="Utterback T."/>
            <person name="Rogers Y.-H."/>
            <person name="Kravitz S."/>
            <person name="Fraser C.M."/>
        </authorList>
    </citation>
    <scope>NUCLEOTIDE SEQUENCE</scope>
    <source>
        <strain evidence="4">Liverpool</strain>
    </source>
</reference>
<feature type="signal peptide" evidence="2">
    <location>
        <begin position="1"/>
        <end position="15"/>
    </location>
</feature>
<evidence type="ECO:0000259" key="3">
    <source>
        <dbReference type="Pfam" id="PF12030"/>
    </source>
</evidence>
<organism evidence="4 5">
    <name type="scientific">Aedes aegypti</name>
    <name type="common">Yellowfever mosquito</name>
    <name type="synonym">Culex aegypti</name>
    <dbReference type="NCBI Taxonomy" id="7159"/>
    <lineage>
        <taxon>Eukaryota</taxon>
        <taxon>Metazoa</taxon>
        <taxon>Ecdysozoa</taxon>
        <taxon>Arthropoda</taxon>
        <taxon>Hexapoda</taxon>
        <taxon>Insecta</taxon>
        <taxon>Pterygota</taxon>
        <taxon>Neoptera</taxon>
        <taxon>Endopterygota</taxon>
        <taxon>Diptera</taxon>
        <taxon>Nematocera</taxon>
        <taxon>Culicoidea</taxon>
        <taxon>Culicidae</taxon>
        <taxon>Culicinae</taxon>
        <taxon>Aedini</taxon>
        <taxon>Aedes</taxon>
        <taxon>Stegomyia</taxon>
    </lineage>
</organism>
<dbReference type="Proteomes" id="UP000682892">
    <property type="component" value="Unassembled WGS sequence"/>
</dbReference>
<evidence type="ECO:0000256" key="1">
    <source>
        <dbReference type="SAM" id="MobiDB-lite"/>
    </source>
</evidence>
<feature type="chain" id="PRO_5014307083" evidence="2">
    <location>
        <begin position="16"/>
        <end position="1279"/>
    </location>
</feature>
<feature type="compositionally biased region" description="Basic and acidic residues" evidence="1">
    <location>
        <begin position="1059"/>
        <end position="1092"/>
    </location>
</feature>
<dbReference type="InterPro" id="IPR021905">
    <property type="entry name" value="DUF3517"/>
</dbReference>
<proteinExistence type="predicted"/>
<feature type="domain" description="DUF3517" evidence="3">
    <location>
        <begin position="46"/>
        <end position="286"/>
    </location>
</feature>
<dbReference type="SUPFAM" id="SSF48371">
    <property type="entry name" value="ARM repeat"/>
    <property type="match status" value="1"/>
</dbReference>
<feature type="compositionally biased region" description="Basic and acidic residues" evidence="1">
    <location>
        <begin position="1124"/>
        <end position="1143"/>
    </location>
</feature>
<feature type="compositionally biased region" description="Polar residues" evidence="1">
    <location>
        <begin position="1216"/>
        <end position="1234"/>
    </location>
</feature>
<dbReference type="PhylomeDB" id="Q16GT5"/>
<keyword evidence="2" id="KW-0732">Signal</keyword>
<feature type="region of interest" description="Disordered" evidence="1">
    <location>
        <begin position="988"/>
        <end position="1148"/>
    </location>
</feature>
<reference evidence="4" key="3">
    <citation type="submission" date="2012-09" db="EMBL/GenBank/DDBJ databases">
        <authorList>
            <consortium name="VectorBase"/>
        </authorList>
    </citation>
    <scope>NUCLEOTIDE SEQUENCE</scope>
    <source>
        <strain evidence="4">Liverpool</strain>
    </source>
</reference>
<dbReference type="HOGENOM" id="CLU_006618_0_0_1"/>
<reference evidence="4" key="2">
    <citation type="journal article" date="2007" name="Science">
        <title>Genome sequence of Aedes aegypti, a major arbovirus vector.</title>
        <authorList>
            <person name="Nene V."/>
            <person name="Wortman J.R."/>
            <person name="Lawson D."/>
            <person name="Haas B."/>
            <person name="Kodira C."/>
            <person name="Tu Z.J."/>
            <person name="Loftus B."/>
            <person name="Xi Z."/>
            <person name="Megy K."/>
            <person name="Grabherr M."/>
            <person name="Ren Q."/>
            <person name="Zdobnov E.M."/>
            <person name="Lobo N.F."/>
            <person name="Campbell K.S."/>
            <person name="Brown S.E."/>
            <person name="Bonaldo M.F."/>
            <person name="Zhu J."/>
            <person name="Sinkins S.P."/>
            <person name="Hogenkamp D.G."/>
            <person name="Amedeo P."/>
            <person name="Arensburger P."/>
            <person name="Atkinson P.W."/>
            <person name="Bidwell S."/>
            <person name="Biedler J."/>
            <person name="Birney E."/>
            <person name="Bruggner R.V."/>
            <person name="Costas J."/>
            <person name="Coy M.R."/>
            <person name="Crabtree J."/>
            <person name="Crawford M."/>
            <person name="Debruyn B."/>
            <person name="Decaprio D."/>
            <person name="Eiglmeier K."/>
            <person name="Eisenstadt E."/>
            <person name="El-Dorry H."/>
            <person name="Gelbart W.M."/>
            <person name="Gomes S.L."/>
            <person name="Hammond M."/>
            <person name="Hannick L.I."/>
            <person name="Hogan J.R."/>
            <person name="Holmes M.H."/>
            <person name="Jaffe D."/>
            <person name="Johnston J.S."/>
            <person name="Kennedy R.C."/>
            <person name="Koo H."/>
            <person name="Kravitz S."/>
            <person name="Kriventseva E.V."/>
            <person name="Kulp D."/>
            <person name="Labutti K."/>
            <person name="Lee E."/>
            <person name="Li S."/>
            <person name="Lovin D.D."/>
            <person name="Mao C."/>
            <person name="Mauceli E."/>
            <person name="Menck C.F."/>
            <person name="Miller J.R."/>
            <person name="Montgomery P."/>
            <person name="Mori A."/>
            <person name="Nascimento A.L."/>
            <person name="Naveira H.F."/>
            <person name="Nusbaum C."/>
            <person name="O'leary S."/>
            <person name="Orvis J."/>
            <person name="Pertea M."/>
            <person name="Quesneville H."/>
            <person name="Reidenbach K.R."/>
            <person name="Rogers Y.H."/>
            <person name="Roth C.W."/>
            <person name="Schneider J.R."/>
            <person name="Schatz M."/>
            <person name="Shumway M."/>
            <person name="Stanke M."/>
            <person name="Stinson E.O."/>
            <person name="Tubio J.M."/>
            <person name="Vanzee J.P."/>
            <person name="Verjovski-Almeida S."/>
            <person name="Werner D."/>
            <person name="White O."/>
            <person name="Wyder S."/>
            <person name="Zeng Q."/>
            <person name="Zhao Q."/>
            <person name="Zhao Y."/>
            <person name="Hill C.A."/>
            <person name="Raikhel A.S."/>
            <person name="Soares M.B."/>
            <person name="Knudson D.L."/>
            <person name="Lee N.H."/>
            <person name="Galagan J."/>
            <person name="Salzberg S.L."/>
            <person name="Paulsen I.T."/>
            <person name="Dimopoulos G."/>
            <person name="Collins F.H."/>
            <person name="Birren B."/>
            <person name="Fraser-Liggett C.M."/>
            <person name="Severson D.W."/>
        </authorList>
    </citation>
    <scope>NUCLEOTIDE SEQUENCE [LARGE SCALE GENOMIC DNA]</scope>
    <source>
        <strain evidence="4">Liverpool</strain>
    </source>
</reference>
<evidence type="ECO:0000313" key="5">
    <source>
        <dbReference type="Proteomes" id="UP000682892"/>
    </source>
</evidence>
<dbReference type="AlphaFoldDB" id="Q16GT5"/>
<gene>
    <name evidence="4" type="ORF">AaeL_AAEL014266</name>
</gene>
<dbReference type="eggNOG" id="KOG1866">
    <property type="taxonomic scope" value="Eukaryota"/>
</dbReference>
<dbReference type="VEuPathDB" id="VectorBase:AAEL022105"/>
<feature type="region of interest" description="Disordered" evidence="1">
    <location>
        <begin position="1171"/>
        <end position="1279"/>
    </location>
</feature>
<feature type="compositionally biased region" description="Basic and acidic residues" evidence="1">
    <location>
        <begin position="1100"/>
        <end position="1111"/>
    </location>
</feature>
<protein>
    <submittedName>
        <fullName evidence="4">AAEL014266-PA</fullName>
    </submittedName>
</protein>
<dbReference type="InterPro" id="IPR016024">
    <property type="entry name" value="ARM-type_fold"/>
</dbReference>
<dbReference type="STRING" id="7159.Q16GT5"/>
<dbReference type="PaxDb" id="7159-AAEL014266-PA"/>
<dbReference type="Pfam" id="PF12030">
    <property type="entry name" value="DUF3517"/>
    <property type="match status" value="1"/>
</dbReference>
<evidence type="ECO:0000313" key="4">
    <source>
        <dbReference type="EMBL" id="EAT33461.1"/>
    </source>
</evidence>
<accession>Q16GT5</accession>
<feature type="compositionally biased region" description="Acidic residues" evidence="1">
    <location>
        <begin position="1171"/>
        <end position="1181"/>
    </location>
</feature>
<sequence>MNWHCLNFRPTMVLWVELLTKQFNASQEACEWFLSHMSAEPWWPVQVLIQCPNQMVRQMFQRLVIHVIQRLRQSHSALYLKVESDEDGNEIIGNVSCVTRFIKSLIMLMEHGARAHLRHLSEFFGLLYEFSRMGEEEALFLLRINVIRSVADFYLGHKAQDCIDTNSDNEDNSSDEALTVDKSRPASLDKMIALVASLVERSRGPDLRLHLSARDYNAIAGGKGFPFLYQQIKDNINPHQTRHLIHALCRCDERLAGQIIAMLFTAVTKHTELCGPFFKLLTLLTEATGGPSGLPCFSQLVLQRVWDAAEYCPQSALDWLAVQAPRNKIAHTWILQSAESWVETFLLAHNNARVRNAAAYLLVSLVPSQNFRTNFRATSHHKLTMHASQPREISCEAQLILHTILNLLLRLLRSARNYTDISVHGTTKLTAYFNLMTYCLVSKTEKLMLGPHLRALWELFHPRLSEPSVPAHHNKQALLAFWYQATLDCPENALLVANCPDITRNIAFNYILADHDDSEIVTYNRAMLPVYYGLLRMCCQQSRLLTRQLAAHQNLQWAFKNITPHPTQYPLAVDELFRLMTLFAQRHPDATEAEQREVTIFRRTTLTAYLSGLDARVSWGTLIAALRILVDNDDDRLFVVLNGGITLCFDALHTLHSMYHEATACHVFGDLQELLTEVILLISTLRASCREQKKRPPPALMKGLPDAVRRLATLLNTFNPPEMRNLALEVLKELVKCAPPEIISTVLVPLLTHCHTQNVAHTMGPLGSYFPRRGMKAQWPPVSKNTPRPPRPMVQMNIPQSQICEKGLDKDFDLALELFYRPYHEFLDIMFRVAVTSSQFNEPLVHLSLLTGIEAVVLHFNIFAKFWVGIYNNKTTNRYAELLIKNPLLVDYIDEILRDERLSLNDPVIANFIEIYYPKVKSRLVVPRLLESICQLLPDKGNLEDICGDLQAIRIIGQRTGIPGSVKTLLQNSLHAVLLKFKDEMYSDEETPPKRRKITNSSCSSSAQVQRQAVLRLPVSEPDLEQDRVAQSGANHSSGEKKQETDRKQSEESTTEVKQSSENKEEREMEMSEEQKLHQEKKDESGIERMDQDVSSEANSGKEDDKNKQEESGSSSRSCSDSNTNKEADDKSKSEGEHSKDLKQGLSEQELYQRNLIKDIESHIELIFECLDDDDDDEDEDSVSKGSPMALSSKAKTPSMETAEDDGEGEPETVRRSSFSSGTAPSSVATSCPSPSKIKRRNPSGEEPPGKTKETAESSELTSESSAAKEAEEGANVEA</sequence>
<feature type="compositionally biased region" description="Acidic residues" evidence="1">
    <location>
        <begin position="1202"/>
        <end position="1211"/>
    </location>
</feature>
<feature type="compositionally biased region" description="Polar residues" evidence="1">
    <location>
        <begin position="999"/>
        <end position="1011"/>
    </location>
</feature>
<feature type="compositionally biased region" description="Basic and acidic residues" evidence="1">
    <location>
        <begin position="1038"/>
        <end position="1051"/>
    </location>
</feature>
<evidence type="ECO:0000256" key="2">
    <source>
        <dbReference type="SAM" id="SignalP"/>
    </source>
</evidence>
<dbReference type="EMBL" id="CH478235">
    <property type="protein sequence ID" value="EAT33461.1"/>
    <property type="molecule type" value="Genomic_DNA"/>
</dbReference>